<accession>A0A2N0QQX2</accession>
<evidence type="ECO:0000313" key="6">
    <source>
        <dbReference type="Proteomes" id="UP000232688"/>
    </source>
</evidence>
<evidence type="ECO:0000256" key="1">
    <source>
        <dbReference type="ARBA" id="ARBA00004586"/>
    </source>
</evidence>
<keyword evidence="4" id="KW-0472">Membrane</keyword>
<dbReference type="GO" id="GO:0020037">
    <property type="term" value="F:heme binding"/>
    <property type="evidence" value="ECO:0007669"/>
    <property type="project" value="InterPro"/>
</dbReference>
<reference evidence="5 6" key="2">
    <citation type="submission" date="2017-10" db="EMBL/GenBank/DDBJ databases">
        <title>Genome analyses suggest a sexual origin of heterokaryosis in a supposedly ancient asexual fungus.</title>
        <authorList>
            <person name="Corradi N."/>
            <person name="Sedzielewska K."/>
            <person name="Noel J."/>
            <person name="Charron P."/>
            <person name="Farinelli L."/>
            <person name="Marton T."/>
            <person name="Kruger M."/>
            <person name="Pelin A."/>
            <person name="Brachmann A."/>
            <person name="Corradi N."/>
        </authorList>
    </citation>
    <scope>NUCLEOTIDE SEQUENCE [LARGE SCALE GENOMIC DNA]</scope>
    <source>
        <strain evidence="5 6">A1</strain>
    </source>
</reference>
<comment type="caution">
    <text evidence="5">The sequence shown here is derived from an EMBL/GenBank/DDBJ whole genome shotgun (WGS) entry which is preliminary data.</text>
</comment>
<dbReference type="VEuPathDB" id="FungiDB:RhiirA1_404308"/>
<dbReference type="PANTHER" id="PTHR24291:SF189">
    <property type="entry name" value="CYTOCHROME P450 4C3-RELATED"/>
    <property type="match status" value="1"/>
</dbReference>
<dbReference type="GO" id="GO:0005506">
    <property type="term" value="F:iron ion binding"/>
    <property type="evidence" value="ECO:0007669"/>
    <property type="project" value="InterPro"/>
</dbReference>
<evidence type="ECO:0000256" key="2">
    <source>
        <dbReference type="ARBA" id="ARBA00010617"/>
    </source>
</evidence>
<protein>
    <submittedName>
        <fullName evidence="5">Cytochrome P450</fullName>
    </submittedName>
</protein>
<comment type="similarity">
    <text evidence="2">Belongs to the cytochrome P450 family.</text>
</comment>
<comment type="subcellular location">
    <subcellularLocation>
        <location evidence="1">Endoplasmic reticulum membrane</location>
    </subcellularLocation>
</comment>
<evidence type="ECO:0000313" key="5">
    <source>
        <dbReference type="EMBL" id="PKC53459.1"/>
    </source>
</evidence>
<dbReference type="SUPFAM" id="SSF48264">
    <property type="entry name" value="Cytochrome P450"/>
    <property type="match status" value="1"/>
</dbReference>
<gene>
    <name evidence="5" type="ORF">RhiirA1_404308</name>
</gene>
<dbReference type="VEuPathDB" id="FungiDB:RhiirFUN_023038"/>
<dbReference type="EMBL" id="LLXH01004196">
    <property type="protein sequence ID" value="PKC53459.1"/>
    <property type="molecule type" value="Genomic_DNA"/>
</dbReference>
<proteinExistence type="inferred from homology"/>
<dbReference type="InterPro" id="IPR050196">
    <property type="entry name" value="Cytochrome_P450_Monoox"/>
</dbReference>
<dbReference type="InterPro" id="IPR001128">
    <property type="entry name" value="Cyt_P450"/>
</dbReference>
<keyword evidence="3" id="KW-0256">Endoplasmic reticulum</keyword>
<dbReference type="Proteomes" id="UP000232688">
    <property type="component" value="Unassembled WGS sequence"/>
</dbReference>
<organism evidence="5 6">
    <name type="scientific">Rhizophagus irregularis</name>
    <dbReference type="NCBI Taxonomy" id="588596"/>
    <lineage>
        <taxon>Eukaryota</taxon>
        <taxon>Fungi</taxon>
        <taxon>Fungi incertae sedis</taxon>
        <taxon>Mucoromycota</taxon>
        <taxon>Glomeromycotina</taxon>
        <taxon>Glomeromycetes</taxon>
        <taxon>Glomerales</taxon>
        <taxon>Glomeraceae</taxon>
        <taxon>Rhizophagus</taxon>
    </lineage>
</organism>
<dbReference type="InterPro" id="IPR036396">
    <property type="entry name" value="Cyt_P450_sf"/>
</dbReference>
<dbReference type="GO" id="GO:0016705">
    <property type="term" value="F:oxidoreductase activity, acting on paired donors, with incorporation or reduction of molecular oxygen"/>
    <property type="evidence" value="ECO:0007669"/>
    <property type="project" value="InterPro"/>
</dbReference>
<dbReference type="GO" id="GO:0005789">
    <property type="term" value="C:endoplasmic reticulum membrane"/>
    <property type="evidence" value="ECO:0007669"/>
    <property type="project" value="UniProtKB-SubCell"/>
</dbReference>
<dbReference type="PANTHER" id="PTHR24291">
    <property type="entry name" value="CYTOCHROME P450 FAMILY 4"/>
    <property type="match status" value="1"/>
</dbReference>
<evidence type="ECO:0000256" key="4">
    <source>
        <dbReference type="ARBA" id="ARBA00023136"/>
    </source>
</evidence>
<evidence type="ECO:0000256" key="3">
    <source>
        <dbReference type="ARBA" id="ARBA00022824"/>
    </source>
</evidence>
<sequence length="206" mass="23858">MFRLDLKKSKDPLNLLKPQKHFFRTCFFKLSFLKYLKIMFQDITFEQKYKENSDWLNQTMLGFISKRRNEINNNIQSDGKICSNLLDILLTLNTPLDPNYDGSEAPLTYQEVCSTITEVSVGGNKRNFGDDISRQISYEDLENFTYLDAIIKESARVYAVVPLSSHVSTQETPDEFIPERFLNNEIAKNAFIPFGGGENLPRKEYV</sequence>
<dbReference type="GO" id="GO:0004497">
    <property type="term" value="F:monooxygenase activity"/>
    <property type="evidence" value="ECO:0007669"/>
    <property type="project" value="InterPro"/>
</dbReference>
<dbReference type="Pfam" id="PF00067">
    <property type="entry name" value="p450"/>
    <property type="match status" value="1"/>
</dbReference>
<dbReference type="AlphaFoldDB" id="A0A2N0QQX2"/>
<dbReference type="Gene3D" id="1.10.630.10">
    <property type="entry name" value="Cytochrome P450"/>
    <property type="match status" value="2"/>
</dbReference>
<name>A0A2N0QQX2_9GLOM</name>
<reference evidence="5 6" key="1">
    <citation type="submission" date="2017-10" db="EMBL/GenBank/DDBJ databases">
        <title>Extensive intraspecific genome diversity in a model arbuscular mycorrhizal fungus.</title>
        <authorList>
            <person name="Chen E.C.H."/>
            <person name="Morin E."/>
            <person name="Baudet D."/>
            <person name="Noel J."/>
            <person name="Ndikumana S."/>
            <person name="Charron P."/>
            <person name="St-Onge C."/>
            <person name="Giorgi J."/>
            <person name="Grigoriev I.V."/>
            <person name="Roux C."/>
            <person name="Martin F.M."/>
            <person name="Corradi N."/>
        </authorList>
    </citation>
    <scope>NUCLEOTIDE SEQUENCE [LARGE SCALE GENOMIC DNA]</scope>
    <source>
        <strain evidence="5 6">A1</strain>
    </source>
</reference>